<feature type="region of interest" description="Disordered" evidence="1">
    <location>
        <begin position="36"/>
        <end position="61"/>
    </location>
</feature>
<dbReference type="AlphaFoldDB" id="A0A2H6N7Z7"/>
<dbReference type="EMBL" id="IACI01064051">
    <property type="protein sequence ID" value="LAA26550.1"/>
    <property type="molecule type" value="Transcribed_RNA"/>
</dbReference>
<sequence length="119" mass="13914">MKGCHGSSVEAFGVRFIYLFKHLDPVIRISTMGVWGRRHTDDKRSGAGESSVRRRQQKQRRNLRHFKGESICYDIGLHQLKLALKIPEVPSRVVLRSLFPLFCVHYPIDLKFTKIQEMY</sequence>
<accession>A0A2H6N7Z7</accession>
<proteinExistence type="predicted"/>
<reference evidence="2" key="2">
    <citation type="submission" date="2017-12" db="EMBL/GenBank/DDBJ databases">
        <title>Coralsnake Venomics: Analyses of Venom Gland Transcriptomes and Proteomes of Six Brazilian Taxa.</title>
        <authorList>
            <person name="Aird S.D."/>
            <person name="Jorge da Silva N."/>
            <person name="Qiu L."/>
            <person name="Villar-Briones A."/>
            <person name="Aparecida-Saddi V."/>
            <person name="Campos-Telles M.P."/>
            <person name="Grau M."/>
            <person name="Mikheyev A.S."/>
        </authorList>
    </citation>
    <scope>NUCLEOTIDE SEQUENCE</scope>
    <source>
        <tissue evidence="2">Venom_gland</tissue>
    </source>
</reference>
<evidence type="ECO:0000256" key="1">
    <source>
        <dbReference type="SAM" id="MobiDB-lite"/>
    </source>
</evidence>
<evidence type="ECO:0000313" key="2">
    <source>
        <dbReference type="EMBL" id="LAA26550.1"/>
    </source>
</evidence>
<organism evidence="2">
    <name type="scientific">Micrurus carvalhoi</name>
    <dbReference type="NCBI Taxonomy" id="3147026"/>
    <lineage>
        <taxon>Eukaryota</taxon>
        <taxon>Metazoa</taxon>
        <taxon>Chordata</taxon>
        <taxon>Craniata</taxon>
        <taxon>Vertebrata</taxon>
        <taxon>Euteleostomi</taxon>
        <taxon>Lepidosauria</taxon>
        <taxon>Squamata</taxon>
        <taxon>Bifurcata</taxon>
        <taxon>Unidentata</taxon>
        <taxon>Episquamata</taxon>
        <taxon>Toxicofera</taxon>
        <taxon>Serpentes</taxon>
        <taxon>Colubroidea</taxon>
        <taxon>Elapidae</taxon>
        <taxon>Elapinae</taxon>
        <taxon>Micrurus</taxon>
    </lineage>
</organism>
<name>A0A2H6N7Z7_9SAUR</name>
<reference evidence="2" key="1">
    <citation type="submission" date="2017-07" db="EMBL/GenBank/DDBJ databases">
        <authorList>
            <person name="Mikheyev A."/>
            <person name="Grau M."/>
        </authorList>
    </citation>
    <scope>NUCLEOTIDE SEQUENCE</scope>
    <source>
        <tissue evidence="2">Venom_gland</tissue>
    </source>
</reference>
<protein>
    <submittedName>
        <fullName evidence="2">Uncharacterized protein</fullName>
    </submittedName>
</protein>